<comment type="caution">
    <text evidence="1">The sequence shown here is derived from an EMBL/GenBank/DDBJ whole genome shotgun (WGS) entry which is preliminary data.</text>
</comment>
<dbReference type="EMBL" id="RIBY02001979">
    <property type="protein sequence ID" value="KAH9826427.1"/>
    <property type="molecule type" value="Genomic_DNA"/>
</dbReference>
<dbReference type="OrthoDB" id="408177at2759"/>
<dbReference type="AlphaFoldDB" id="A0A9W7SPT2"/>
<gene>
    <name evidence="1" type="ORF">Tdes44962_MAKER03420</name>
</gene>
<evidence type="ECO:0000313" key="1">
    <source>
        <dbReference type="EMBL" id="KAH9826427.1"/>
    </source>
</evidence>
<dbReference type="Proteomes" id="UP001138500">
    <property type="component" value="Unassembled WGS sequence"/>
</dbReference>
<evidence type="ECO:0000313" key="2">
    <source>
        <dbReference type="Proteomes" id="UP001138500"/>
    </source>
</evidence>
<proteinExistence type="predicted"/>
<reference evidence="1 2" key="1">
    <citation type="journal article" date="2018" name="IMA Fungus">
        <title>IMA Genome-F 10: Nine draft genome sequences of Claviceps purpurea s.lat., including C. arundinis, C. humidiphila, and C. cf. spartinae, pseudomolecules for the pitch canker pathogen Fusarium circinatum, draft genome of Davidsoniella eucalypti, Grosmannia galeiformis, Quambalaria eucalypti, and Teratosphaeria destructans.</title>
        <authorList>
            <person name="Wingfield B.D."/>
            <person name="Liu M."/>
            <person name="Nguyen H.D."/>
            <person name="Lane F.A."/>
            <person name="Morgan S.W."/>
            <person name="De Vos L."/>
            <person name="Wilken P.M."/>
            <person name="Duong T.A."/>
            <person name="Aylward J."/>
            <person name="Coetzee M.P."/>
            <person name="Dadej K."/>
            <person name="De Beer Z.W."/>
            <person name="Findlay W."/>
            <person name="Havenga M."/>
            <person name="Kolarik M."/>
            <person name="Menzies J.G."/>
            <person name="Naidoo K."/>
            <person name="Pochopski O."/>
            <person name="Shoukouhi P."/>
            <person name="Santana Q.C."/>
            <person name="Seifert K.A."/>
            <person name="Soal N."/>
            <person name="Steenkamp E.T."/>
            <person name="Tatham C.T."/>
            <person name="van der Nest M.A."/>
            <person name="Wingfield M.J."/>
        </authorList>
    </citation>
    <scope>NUCLEOTIDE SEQUENCE [LARGE SCALE GENOMIC DNA]</scope>
    <source>
        <strain evidence="1">CMW44962</strain>
    </source>
</reference>
<name>A0A9W7SPT2_9PEZI</name>
<organism evidence="1 2">
    <name type="scientific">Teratosphaeria destructans</name>
    <dbReference type="NCBI Taxonomy" id="418781"/>
    <lineage>
        <taxon>Eukaryota</taxon>
        <taxon>Fungi</taxon>
        <taxon>Dikarya</taxon>
        <taxon>Ascomycota</taxon>
        <taxon>Pezizomycotina</taxon>
        <taxon>Dothideomycetes</taxon>
        <taxon>Dothideomycetidae</taxon>
        <taxon>Mycosphaerellales</taxon>
        <taxon>Teratosphaeriaceae</taxon>
        <taxon>Teratosphaeria</taxon>
    </lineage>
</organism>
<sequence>MPHLNFTLQLDWILGRRALLTRPRQGQASRLLLAATARRTTHMPGSVYIQERWSIPPSYKARLKERQAGFNPSPLLFWLLRQTPCWCQRRLGDPDPVDTSKVFDDLGQLGCPTERIPWDEWAALWNNKRAGAQGGPGNATVDLLRSGMPSVDFLKGIVVLNNAQTRPFRAIVERPKVDIVLLETYARHWFARGWLPRHCRASQSGHCPPGDIRPSLLLVAARRAIAERPKVDIVLLETYARHWSARGWLPRPPTRLTAWAIRSGITQSQPLAEDAGSSPASGVISRPAIPATAFTASSLAALRSHRIRRFAHACVDSVS</sequence>
<accession>A0A9W7SPT2</accession>
<reference evidence="1 2" key="2">
    <citation type="journal article" date="2021" name="Curr. Genet.">
        <title>Genetic response to nitrogen starvation in the aggressive Eucalyptus foliar pathogen Teratosphaeria destructans.</title>
        <authorList>
            <person name="Havenga M."/>
            <person name="Wingfield B.D."/>
            <person name="Wingfield M.J."/>
            <person name="Dreyer L.L."/>
            <person name="Roets F."/>
            <person name="Aylward J."/>
        </authorList>
    </citation>
    <scope>NUCLEOTIDE SEQUENCE [LARGE SCALE GENOMIC DNA]</scope>
    <source>
        <strain evidence="1">CMW44962</strain>
    </source>
</reference>
<keyword evidence="2" id="KW-1185">Reference proteome</keyword>
<protein>
    <submittedName>
        <fullName evidence="1">Nonribosomal peptide synthetase 10</fullName>
    </submittedName>
</protein>